<sequence length="217" mass="24029">MASNRPEILILCIAYKDFLDDNYAPLLNRLGESAHLKRAKTADAAIRCLERNPKAVIVADEGVTIPANRIVADKLESYIRQGGLAIFGLFFPGFTPMDRFNNLFRQRFGLPWVAGDYHRSRFEFNSKCTLPAGVVSSSFPRPYSMKVLHIKNARPNEKIFIPIEGARTESFVFSAEPVDQTQAAVVGAQVGYGYVGYSGDVNQESESDQVILSLCGC</sequence>
<name>A0A319ELR0_ASPSB</name>
<dbReference type="STRING" id="1448318.A0A319ELR0"/>
<dbReference type="VEuPathDB" id="FungiDB:BO78DRAFT_167109"/>
<organism evidence="1 2">
    <name type="scientific">Aspergillus sclerotiicarbonarius (strain CBS 121057 / IBT 28362)</name>
    <dbReference type="NCBI Taxonomy" id="1448318"/>
    <lineage>
        <taxon>Eukaryota</taxon>
        <taxon>Fungi</taxon>
        <taxon>Dikarya</taxon>
        <taxon>Ascomycota</taxon>
        <taxon>Pezizomycotina</taxon>
        <taxon>Eurotiomycetes</taxon>
        <taxon>Eurotiomycetidae</taxon>
        <taxon>Eurotiales</taxon>
        <taxon>Aspergillaceae</taxon>
        <taxon>Aspergillus</taxon>
        <taxon>Aspergillus subgen. Circumdati</taxon>
    </lineage>
</organism>
<dbReference type="EMBL" id="KZ826366">
    <property type="protein sequence ID" value="PYI04664.1"/>
    <property type="molecule type" value="Genomic_DNA"/>
</dbReference>
<gene>
    <name evidence="1" type="ORF">BO78DRAFT_167109</name>
</gene>
<reference evidence="1 2" key="1">
    <citation type="submission" date="2018-02" db="EMBL/GenBank/DDBJ databases">
        <title>The genomes of Aspergillus section Nigri reveals drivers in fungal speciation.</title>
        <authorList>
            <consortium name="DOE Joint Genome Institute"/>
            <person name="Vesth T.C."/>
            <person name="Nybo J."/>
            <person name="Theobald S."/>
            <person name="Brandl J."/>
            <person name="Frisvad J.C."/>
            <person name="Nielsen K.F."/>
            <person name="Lyhne E.K."/>
            <person name="Kogle M.E."/>
            <person name="Kuo A."/>
            <person name="Riley R."/>
            <person name="Clum A."/>
            <person name="Nolan M."/>
            <person name="Lipzen A."/>
            <person name="Salamov A."/>
            <person name="Henrissat B."/>
            <person name="Wiebenga A."/>
            <person name="De vries R.P."/>
            <person name="Grigoriev I.V."/>
            <person name="Mortensen U.H."/>
            <person name="Andersen M.R."/>
            <person name="Baker S.E."/>
        </authorList>
    </citation>
    <scope>NUCLEOTIDE SEQUENCE [LARGE SCALE GENOMIC DNA]</scope>
    <source>
        <strain evidence="1 2">CBS 121057</strain>
    </source>
</reference>
<evidence type="ECO:0000313" key="2">
    <source>
        <dbReference type="Proteomes" id="UP000248423"/>
    </source>
</evidence>
<protein>
    <submittedName>
        <fullName evidence="1">Uncharacterized protein</fullName>
    </submittedName>
</protein>
<accession>A0A319ELR0</accession>
<keyword evidence="2" id="KW-1185">Reference proteome</keyword>
<proteinExistence type="predicted"/>
<dbReference type="OrthoDB" id="245563at2759"/>
<dbReference type="AlphaFoldDB" id="A0A319ELR0"/>
<evidence type="ECO:0000313" key="1">
    <source>
        <dbReference type="EMBL" id="PYI04664.1"/>
    </source>
</evidence>
<dbReference type="Proteomes" id="UP000248423">
    <property type="component" value="Unassembled WGS sequence"/>
</dbReference>